<feature type="region of interest" description="Disordered" evidence="1">
    <location>
        <begin position="365"/>
        <end position="391"/>
    </location>
</feature>
<organism evidence="2 3">
    <name type="scientific">Dentipellis fragilis</name>
    <dbReference type="NCBI Taxonomy" id="205917"/>
    <lineage>
        <taxon>Eukaryota</taxon>
        <taxon>Fungi</taxon>
        <taxon>Dikarya</taxon>
        <taxon>Basidiomycota</taxon>
        <taxon>Agaricomycotina</taxon>
        <taxon>Agaricomycetes</taxon>
        <taxon>Russulales</taxon>
        <taxon>Hericiaceae</taxon>
        <taxon>Dentipellis</taxon>
    </lineage>
</organism>
<comment type="caution">
    <text evidence="2">The sequence shown here is derived from an EMBL/GenBank/DDBJ whole genome shotgun (WGS) entry which is preliminary data.</text>
</comment>
<keyword evidence="3" id="KW-1185">Reference proteome</keyword>
<accession>A0A4Y9YV73</accession>
<sequence length="786" mass="88861">MSTATDAGAAYLPQAQLSITQYNERNRAHRGLPTELLREIVLVTFGNYFPDLCINPEFDTSWDAILSFLHASRLLRDIAISILEYVLGDVFIDPQTKALRNYKPVIKELHQLAVVHAREPLETVHDDPAYIAATQHHSDCLLSWQARVCGISISLQHVERSSSPLLYAELSRIINTEIAKLSALHSVPSYITDAIFDSMGCYVLMQVFAHVKSVMLTRLCSVAQHFGPWIHRNSASIVAEIPSDIEAISEEYRVIVAQPQILRKRLLIKFAIDQQRVPKLSEAQIYESGFFDALSIFRCPSSIQDGDVRINFCKQHRKYLLNVIVDEAEFLEPFLSRDPGPPNTSNMPTYIAPGTVNIAEIYSEEEEEEEEEEGHTGQIGAYAHAERRESHRKPIGDERLTALYTWRPEFAAPRPRLGGLRVDRMTWNAAPSLQWHTSHLRKPSYNPQLFKMSAATSVGAACSPQSLGKQHKTHRGLPVEMLREIVLFTFGSYFPEICANPDFNTSWDPILSFMHTSRLLRDVAISILGYTLGDVFIDPQTKVLQNYRPAMKELHQLAVVTASGSLDTMPCIVSWHALRRHITYKMCQRAASTVNLVPHPGAAKATGEIRRIHRLRSIPPYIRREILQPIDRGSLLEIYPYNKGLVLSHMCYATLAFAPWIHRNSAHLVTEIPFAIETISAKFRHLLAQQRMSTNHLLDHVVEPKYIPKLSEAQLRENGLFAGLSMTCCPPAFEDGDVRIHFCKQHRQYLLDMLNEDEVELVKASLKDIQAPDPSMMPAYGDPGTV</sequence>
<evidence type="ECO:0000313" key="3">
    <source>
        <dbReference type="Proteomes" id="UP000298327"/>
    </source>
</evidence>
<dbReference type="Proteomes" id="UP000298327">
    <property type="component" value="Unassembled WGS sequence"/>
</dbReference>
<reference evidence="2 3" key="1">
    <citation type="submission" date="2019-02" db="EMBL/GenBank/DDBJ databases">
        <title>Genome sequencing of the rare red list fungi Dentipellis fragilis.</title>
        <authorList>
            <person name="Buettner E."/>
            <person name="Kellner H."/>
        </authorList>
    </citation>
    <scope>NUCLEOTIDE SEQUENCE [LARGE SCALE GENOMIC DNA]</scope>
    <source>
        <strain evidence="2 3">DSM 105465</strain>
    </source>
</reference>
<dbReference type="EMBL" id="SEOQ01000244">
    <property type="protein sequence ID" value="TFY66476.1"/>
    <property type="molecule type" value="Genomic_DNA"/>
</dbReference>
<gene>
    <name evidence="2" type="ORF">EVG20_g4617</name>
</gene>
<dbReference type="AlphaFoldDB" id="A0A4Y9YV73"/>
<evidence type="ECO:0000256" key="1">
    <source>
        <dbReference type="SAM" id="MobiDB-lite"/>
    </source>
</evidence>
<proteinExistence type="predicted"/>
<evidence type="ECO:0000313" key="2">
    <source>
        <dbReference type="EMBL" id="TFY66476.1"/>
    </source>
</evidence>
<name>A0A4Y9YV73_9AGAM</name>
<dbReference type="OrthoDB" id="10442872at2759"/>
<protein>
    <submittedName>
        <fullName evidence="2">Uncharacterized protein</fullName>
    </submittedName>
</protein>